<organism evidence="2 3">
    <name type="scientific">Verrucomicrobia subdivision 6 bacterium BACL9 MAG-120924-bin69</name>
    <dbReference type="NCBI Taxonomy" id="1655635"/>
    <lineage>
        <taxon>Bacteria</taxon>
        <taxon>Pseudomonadati</taxon>
        <taxon>Verrucomicrobiota</taxon>
        <taxon>Verrucomicrobiia</taxon>
        <taxon>Verrucomicrobiales</taxon>
        <taxon>Verrucomicrobia subdivision 6</taxon>
    </lineage>
</organism>
<comment type="caution">
    <text evidence="2">The sequence shown here is derived from an EMBL/GenBank/DDBJ whole genome shotgun (WGS) entry which is preliminary data.</text>
</comment>
<gene>
    <name evidence="2" type="ORF">ABS33_04165</name>
</gene>
<feature type="compositionally biased region" description="Polar residues" evidence="1">
    <location>
        <begin position="154"/>
        <end position="166"/>
    </location>
</feature>
<feature type="region of interest" description="Disordered" evidence="1">
    <location>
        <begin position="130"/>
        <end position="166"/>
    </location>
</feature>
<sequence length="214" mass="23432">MMQMPLQRPTGTSGPPEVQCFTDGAVLGQNRVDKRTVHIRLARIAVSDAPEQASQQGGVKLVSGLLDQREMKRQIRFAESRQTGSFSGHAGQGRAQTLPRTPPVFLGQHPDAFALDEHAQHHQLPIGVRIAPQGGVNPDRRGQGRRSRVHRDIASTSPTAGDQSPGFQGLQRLAHRGPAQIVVMRQTCFTGQLAAGRQLSGENRFFQTRRQRTA</sequence>
<dbReference type="AlphaFoldDB" id="A0A0R2XGJ8"/>
<reference evidence="2 3" key="1">
    <citation type="submission" date="2015-10" db="EMBL/GenBank/DDBJ databases">
        <title>Metagenome-Assembled Genomes uncover a global brackish microbiome.</title>
        <authorList>
            <person name="Hugerth L.W."/>
            <person name="Larsson J."/>
            <person name="Alneberg J."/>
            <person name="Lindh M.V."/>
            <person name="Legrand C."/>
            <person name="Pinhassi J."/>
            <person name="Andersson A.F."/>
        </authorList>
    </citation>
    <scope>NUCLEOTIDE SEQUENCE [LARGE SCALE GENOMIC DNA]</scope>
    <source>
        <strain evidence="2">BACL9 MAG-120924-bin69</strain>
    </source>
</reference>
<dbReference type="EMBL" id="LIDN01000115">
    <property type="protein sequence ID" value="KRP33580.1"/>
    <property type="molecule type" value="Genomic_DNA"/>
</dbReference>
<proteinExistence type="predicted"/>
<dbReference type="Proteomes" id="UP000051220">
    <property type="component" value="Unassembled WGS sequence"/>
</dbReference>
<name>A0A0R2XGJ8_9BACT</name>
<evidence type="ECO:0000256" key="1">
    <source>
        <dbReference type="SAM" id="MobiDB-lite"/>
    </source>
</evidence>
<accession>A0A0R2XGJ8</accession>
<protein>
    <submittedName>
        <fullName evidence="2">Uncharacterized protein</fullName>
    </submittedName>
</protein>
<evidence type="ECO:0000313" key="3">
    <source>
        <dbReference type="Proteomes" id="UP000051220"/>
    </source>
</evidence>
<evidence type="ECO:0000313" key="2">
    <source>
        <dbReference type="EMBL" id="KRP33580.1"/>
    </source>
</evidence>